<feature type="domain" description="Aftiphilin clathrin-binding box" evidence="2">
    <location>
        <begin position="397"/>
        <end position="462"/>
    </location>
</feature>
<evidence type="ECO:0000313" key="3">
    <source>
        <dbReference type="RefSeq" id="XP_013170929.1"/>
    </source>
</evidence>
<feature type="region of interest" description="Disordered" evidence="1">
    <location>
        <begin position="644"/>
        <end position="675"/>
    </location>
</feature>
<dbReference type="GO" id="GO:0030121">
    <property type="term" value="C:AP-1 adaptor complex"/>
    <property type="evidence" value="ECO:0007669"/>
    <property type="project" value="TreeGrafter"/>
</dbReference>
<feature type="region of interest" description="Disordered" evidence="1">
    <location>
        <begin position="458"/>
        <end position="480"/>
    </location>
</feature>
<feature type="compositionally biased region" description="Polar residues" evidence="1">
    <location>
        <begin position="458"/>
        <end position="475"/>
    </location>
</feature>
<dbReference type="InterPro" id="IPR046359">
    <property type="entry name" value="Aftin-like"/>
</dbReference>
<dbReference type="Proteomes" id="UP000694872">
    <property type="component" value="Unplaced"/>
</dbReference>
<feature type="compositionally biased region" description="Basic and acidic residues" evidence="1">
    <location>
        <begin position="651"/>
        <end position="661"/>
    </location>
</feature>
<dbReference type="InterPro" id="IPR029205">
    <property type="entry name" value="Clathrin-bd"/>
</dbReference>
<feature type="region of interest" description="Disordered" evidence="1">
    <location>
        <begin position="1"/>
        <end position="25"/>
    </location>
</feature>
<dbReference type="GO" id="GO:0032588">
    <property type="term" value="C:trans-Golgi network membrane"/>
    <property type="evidence" value="ECO:0007669"/>
    <property type="project" value="InterPro"/>
</dbReference>
<feature type="compositionally biased region" description="Polar residues" evidence="1">
    <location>
        <begin position="662"/>
        <end position="675"/>
    </location>
</feature>
<dbReference type="PANTHER" id="PTHR16156">
    <property type="entry name" value="AFTIPHILIN A-RELATED"/>
    <property type="match status" value="1"/>
</dbReference>
<proteinExistence type="predicted"/>
<dbReference type="RefSeq" id="XP_013170929.1">
    <property type="nucleotide sequence ID" value="XM_013315475.1"/>
</dbReference>
<reference evidence="3" key="1">
    <citation type="submission" date="2025-08" db="UniProtKB">
        <authorList>
            <consortium name="RefSeq"/>
        </authorList>
    </citation>
    <scope>IDENTIFICATION</scope>
</reference>
<feature type="compositionally biased region" description="Polar residues" evidence="1">
    <location>
        <begin position="914"/>
        <end position="928"/>
    </location>
</feature>
<dbReference type="GO" id="GO:0030276">
    <property type="term" value="F:clathrin binding"/>
    <property type="evidence" value="ECO:0007669"/>
    <property type="project" value="InterPro"/>
</dbReference>
<dbReference type="Pfam" id="PF15045">
    <property type="entry name" value="Clathrin_bdg"/>
    <property type="match status" value="1"/>
</dbReference>
<evidence type="ECO:0000256" key="1">
    <source>
        <dbReference type="SAM" id="MobiDB-lite"/>
    </source>
</evidence>
<accession>A0AAJ7EBS2</accession>
<dbReference type="KEGG" id="pxu:106120209"/>
<dbReference type="CTD" id="41744"/>
<dbReference type="PANTHER" id="PTHR16156:SF10">
    <property type="entry name" value="AFTIPHILIN-RELATED"/>
    <property type="match status" value="1"/>
</dbReference>
<protein>
    <submittedName>
        <fullName evidence="3">Uncharacterized protein LOC106120209 isoform X1</fullName>
    </submittedName>
</protein>
<dbReference type="GeneID" id="106120209"/>
<feature type="compositionally biased region" description="Acidic residues" evidence="1">
    <location>
        <begin position="16"/>
        <end position="25"/>
    </location>
</feature>
<dbReference type="AlphaFoldDB" id="A0AAJ7EBS2"/>
<sequence>MSLPPLVCNTPPPPDQCEDDKDPEDFDLNYNLSQDDDEDSNSYDYQTYSNYNIYETAKPVNIQDSAWSMNIANNLNSVLTDQVSSVDDNNKTDHTTPIINELSEKLTLEDIAVEDLNLEINQEQLNLQVISSEKSDIDGNDYNYSSEEKVTDEKTISNCDVVETDNVITQSDTVCTTETSENSLPDDVEHLETISKTYELPDDEFNDFHSNLDAKNNETEFQKELESELNVQNEIDNLEEKVQDDDFGDFDEFKYANNDNVSTVVENFDNPWTNEAPTDDFGDFKANFEDDNVLQEDTGTSDVANVDKDICVTNEISDDGDDFGDFDDFKSCTKSAVKDELDDQLNQHIPVIDFHSSENENQVLESINSIFSTIFEEEILEPESEFIGRLESVLNETWGHLVDTDVRQPYMVNWNNSLGQKSLLKALCIDSRNILFGPKWNYNMPKYAVNLSTAPLQPQKQSSTLSNMESQNSDKSLNKENDTWVDPFSSNGQEFTYAETLLLDLEHLMATLDQMAHKHSTLKISELLSHACNNTENDVAATETNTTDLEVFEKVMTVKLDKVYPTSLNVQPLRQISLPDTHIFTPSDSETPRSKTIHYDTIAPVLLSQTVTEVSTPSTAIPSEVPKLEGDDYWEFQDFKSTTENIQPSKDLSKTDKESDKSNVGSNNLIQSGSSYQPQLLQPIKLEPMVPALNWPDPGEVKETFDDFTDFVSSAPWESDKNTPIIQEDKSEDKATVSNKQNDTTFIETNSNIEGNDDDFETFQSAPTVTQSIHSKPFEDTSSEITYQASSSKSTNFDNAFSDFGKINKNEITKQHGVFAKNVPHSSTENYSNSMSSVRDGFASNSPIHSVETPNMLQPVQASTSSASRHNNTAQILQPLSLESYSQINWPNPGIDLQDLSRFNPVETVPSLKSDISSNSQSKVNSPAHTDKNSSRNEVLDDDIWGEFVSSKPKQQTSVKKPPIFGDEEEWTDFVSSTSIKPQNGLNTISLNVHTNLSLQKSSNLNKLNVKNNQISLDIPTLNYITPKSSRKTYNDKHFQNL</sequence>
<organism evidence="3">
    <name type="scientific">Papilio xuthus</name>
    <name type="common">Asian swallowtail butterfly</name>
    <dbReference type="NCBI Taxonomy" id="66420"/>
    <lineage>
        <taxon>Eukaryota</taxon>
        <taxon>Metazoa</taxon>
        <taxon>Ecdysozoa</taxon>
        <taxon>Arthropoda</taxon>
        <taxon>Hexapoda</taxon>
        <taxon>Insecta</taxon>
        <taxon>Pterygota</taxon>
        <taxon>Neoptera</taxon>
        <taxon>Endopterygota</taxon>
        <taxon>Lepidoptera</taxon>
        <taxon>Glossata</taxon>
        <taxon>Ditrysia</taxon>
        <taxon>Papilionoidea</taxon>
        <taxon>Papilionidae</taxon>
        <taxon>Papilioninae</taxon>
        <taxon>Papilio</taxon>
    </lineage>
</organism>
<feature type="region of interest" description="Disordered" evidence="1">
    <location>
        <begin position="719"/>
        <end position="742"/>
    </location>
</feature>
<name>A0AAJ7EBS2_PAPXU</name>
<gene>
    <name evidence="3" type="primary">LOC106120209</name>
</gene>
<evidence type="ECO:0000259" key="2">
    <source>
        <dbReference type="Pfam" id="PF15045"/>
    </source>
</evidence>
<feature type="compositionally biased region" description="Basic and acidic residues" evidence="1">
    <location>
        <begin position="929"/>
        <end position="939"/>
    </location>
</feature>
<feature type="region of interest" description="Disordered" evidence="1">
    <location>
        <begin position="910"/>
        <end position="939"/>
    </location>
</feature>